<dbReference type="SUPFAM" id="SSF48317">
    <property type="entry name" value="Acid phosphatase/Vanadium-dependent haloperoxidase"/>
    <property type="match status" value="1"/>
</dbReference>
<feature type="transmembrane region" description="Helical" evidence="6">
    <location>
        <begin position="71"/>
        <end position="91"/>
    </location>
</feature>
<organism evidence="8 9">
    <name type="scientific">Entomortierella parvispora</name>
    <dbReference type="NCBI Taxonomy" id="205924"/>
    <lineage>
        <taxon>Eukaryota</taxon>
        <taxon>Fungi</taxon>
        <taxon>Fungi incertae sedis</taxon>
        <taxon>Mucoromycota</taxon>
        <taxon>Mortierellomycotina</taxon>
        <taxon>Mortierellomycetes</taxon>
        <taxon>Mortierellales</taxon>
        <taxon>Mortierellaceae</taxon>
        <taxon>Entomortierella</taxon>
    </lineage>
</organism>
<evidence type="ECO:0000256" key="3">
    <source>
        <dbReference type="ARBA" id="ARBA00022801"/>
    </source>
</evidence>
<feature type="domain" description="Phosphatidic acid phosphatase type 2/haloperoxidase" evidence="7">
    <location>
        <begin position="98"/>
        <end position="209"/>
    </location>
</feature>
<keyword evidence="2 6" id="KW-0812">Transmembrane</keyword>
<accession>A0A9P3HDH8</accession>
<dbReference type="GO" id="GO:0016020">
    <property type="term" value="C:membrane"/>
    <property type="evidence" value="ECO:0007669"/>
    <property type="project" value="UniProtKB-SubCell"/>
</dbReference>
<dbReference type="PANTHER" id="PTHR14969">
    <property type="entry name" value="SPHINGOSINE-1-PHOSPHATE PHOSPHOHYDROLASE"/>
    <property type="match status" value="1"/>
</dbReference>
<reference evidence="8" key="1">
    <citation type="submission" date="2021-11" db="EMBL/GenBank/DDBJ databases">
        <authorList>
            <person name="Herlambang A."/>
            <person name="Guo Y."/>
            <person name="Takashima Y."/>
            <person name="Nishizawa T."/>
        </authorList>
    </citation>
    <scope>NUCLEOTIDE SEQUENCE</scope>
    <source>
        <strain evidence="8">E1425</strain>
    </source>
</reference>
<keyword evidence="3" id="KW-0378">Hydrolase</keyword>
<dbReference type="InterPro" id="IPR039667">
    <property type="entry name" value="Dolichyldiphosphatase_PAP2"/>
</dbReference>
<evidence type="ECO:0000256" key="6">
    <source>
        <dbReference type="SAM" id="Phobius"/>
    </source>
</evidence>
<comment type="caution">
    <text evidence="8">The sequence shown here is derived from an EMBL/GenBank/DDBJ whole genome shotgun (WGS) entry which is preliminary data.</text>
</comment>
<sequence length="265" mass="29792">MPDTASSSTLRLRKAMDAAKAALDRIPGAGGQESVMDDIRSASSGLPTLDNLTSLTFSHVQYTDDGLFSKIMAYTTLSPLWIICAYGGIILNGRDIKVALMLAGQLLNELLNLVLKRLVRQSRPTGFLGDGYGMPSSHAQFMAYFATYVVILMYRREVTPGSILPHIFAIGSVVWAALVIYSRVHLYYHTWLQVGVGAICGVAFALVYYWVIHSILRSSGLFEWLLDQPLVRRLHVRDTETINDVAKYEWEMWQEFRRSRHGKKD</sequence>
<reference evidence="8" key="2">
    <citation type="journal article" date="2022" name="Microbiol. Resour. Announc.">
        <title>Whole-Genome Sequence of Entomortierella parvispora E1425, a Mucoromycotan Fungus Associated with Burkholderiaceae-Related Endosymbiotic Bacteria.</title>
        <authorList>
            <person name="Herlambang A."/>
            <person name="Guo Y."/>
            <person name="Takashima Y."/>
            <person name="Narisawa K."/>
            <person name="Ohta H."/>
            <person name="Nishizawa T."/>
        </authorList>
    </citation>
    <scope>NUCLEOTIDE SEQUENCE</scope>
    <source>
        <strain evidence="8">E1425</strain>
    </source>
</reference>
<gene>
    <name evidence="8" type="ORF">EMPS_07062</name>
</gene>
<keyword evidence="5 6" id="KW-0472">Membrane</keyword>
<dbReference type="SMART" id="SM00014">
    <property type="entry name" value="acidPPc"/>
    <property type="match status" value="1"/>
</dbReference>
<evidence type="ECO:0000313" key="8">
    <source>
        <dbReference type="EMBL" id="GJJ74704.1"/>
    </source>
</evidence>
<dbReference type="OrthoDB" id="302705at2759"/>
<keyword evidence="9" id="KW-1185">Reference proteome</keyword>
<dbReference type="InterPro" id="IPR000326">
    <property type="entry name" value="PAP2/HPO"/>
</dbReference>
<feature type="transmembrane region" description="Helical" evidence="6">
    <location>
        <begin position="190"/>
        <end position="211"/>
    </location>
</feature>
<dbReference type="GO" id="GO:0042392">
    <property type="term" value="F:sphingosine-1-phosphate phosphatase activity"/>
    <property type="evidence" value="ECO:0007669"/>
    <property type="project" value="TreeGrafter"/>
</dbReference>
<dbReference type="Proteomes" id="UP000827284">
    <property type="component" value="Unassembled WGS sequence"/>
</dbReference>
<keyword evidence="4 6" id="KW-1133">Transmembrane helix</keyword>
<dbReference type="Gene3D" id="1.20.144.10">
    <property type="entry name" value="Phosphatidic acid phosphatase type 2/haloperoxidase"/>
    <property type="match status" value="1"/>
</dbReference>
<name>A0A9P3HDH8_9FUNG</name>
<dbReference type="AlphaFoldDB" id="A0A9P3HDH8"/>
<evidence type="ECO:0000256" key="4">
    <source>
        <dbReference type="ARBA" id="ARBA00022989"/>
    </source>
</evidence>
<evidence type="ECO:0000259" key="7">
    <source>
        <dbReference type="SMART" id="SM00014"/>
    </source>
</evidence>
<dbReference type="CDD" id="cd03382">
    <property type="entry name" value="PAP2_dolichyldiphosphatase"/>
    <property type="match status" value="1"/>
</dbReference>
<feature type="transmembrane region" description="Helical" evidence="6">
    <location>
        <begin position="166"/>
        <end position="184"/>
    </location>
</feature>
<comment type="subcellular location">
    <subcellularLocation>
        <location evidence="1">Membrane</location>
        <topology evidence="1">Multi-pass membrane protein</topology>
    </subcellularLocation>
</comment>
<dbReference type="Pfam" id="PF01569">
    <property type="entry name" value="PAP2"/>
    <property type="match status" value="1"/>
</dbReference>
<evidence type="ECO:0000313" key="9">
    <source>
        <dbReference type="Proteomes" id="UP000827284"/>
    </source>
</evidence>
<evidence type="ECO:0000256" key="5">
    <source>
        <dbReference type="ARBA" id="ARBA00023136"/>
    </source>
</evidence>
<evidence type="ECO:0000256" key="1">
    <source>
        <dbReference type="ARBA" id="ARBA00004141"/>
    </source>
</evidence>
<evidence type="ECO:0000256" key="2">
    <source>
        <dbReference type="ARBA" id="ARBA00022692"/>
    </source>
</evidence>
<dbReference type="EMBL" id="BQFW01000009">
    <property type="protein sequence ID" value="GJJ74704.1"/>
    <property type="molecule type" value="Genomic_DNA"/>
</dbReference>
<dbReference type="InterPro" id="IPR036938">
    <property type="entry name" value="PAP2/HPO_sf"/>
</dbReference>
<dbReference type="PANTHER" id="PTHR14969:SF13">
    <property type="entry name" value="AT30094P"/>
    <property type="match status" value="1"/>
</dbReference>
<protein>
    <submittedName>
        <fullName evidence="8">Dolichyldiphosphatase</fullName>
    </submittedName>
</protein>
<proteinExistence type="predicted"/>